<keyword evidence="2" id="KW-0119">Carbohydrate metabolism</keyword>
<evidence type="ECO:0000256" key="3">
    <source>
        <dbReference type="SAM" id="MobiDB-lite"/>
    </source>
</evidence>
<dbReference type="PANTHER" id="PTHR24099">
    <property type="entry name" value="E3 UBIQUITIN-PROTEIN LIGASE TRIM36-RELATED"/>
    <property type="match status" value="1"/>
</dbReference>
<keyword evidence="4" id="KW-0472">Membrane</keyword>
<dbReference type="EMBL" id="ABYS02000009">
    <property type="protein sequence ID" value="EEP20835.1"/>
    <property type="molecule type" value="Genomic_DNA"/>
</dbReference>
<dbReference type="HOGENOM" id="CLU_001730_1_0_11"/>
<dbReference type="SUPFAM" id="SSF49265">
    <property type="entry name" value="Fibronectin type III"/>
    <property type="match status" value="1"/>
</dbReference>
<protein>
    <submittedName>
        <fullName evidence="6">Fibronectin type III domain protein</fullName>
    </submittedName>
</protein>
<evidence type="ECO:0000256" key="2">
    <source>
        <dbReference type="ARBA" id="ARBA00023326"/>
    </source>
</evidence>
<feature type="region of interest" description="Disordered" evidence="3">
    <location>
        <begin position="363"/>
        <end position="394"/>
    </location>
</feature>
<feature type="transmembrane region" description="Helical" evidence="4">
    <location>
        <begin position="12"/>
        <end position="32"/>
    </location>
</feature>
<evidence type="ECO:0000256" key="4">
    <source>
        <dbReference type="SAM" id="Phobius"/>
    </source>
</evidence>
<comment type="caution">
    <text evidence="6">The sequence shown here is derived from an EMBL/GenBank/DDBJ whole genome shotgun (WGS) entry which is preliminary data.</text>
</comment>
<dbReference type="RefSeq" id="WP_003827083.1">
    <property type="nucleotide sequence ID" value="NZ_GG663535.1"/>
</dbReference>
<feature type="domain" description="Fibronectin type-III" evidence="5">
    <location>
        <begin position="1469"/>
        <end position="1561"/>
    </location>
</feature>
<accession>C4FGD9</accession>
<sequence>MPPHIRRRIPPALILVMLLAFIAGVLVVQSVVRHQVHCDDGSVWVMSQSHGKAVRFNADIEEPTGAVRAMKGRFDILQSGDDALLAGSTHIASIDAPTLNITDYDVSTRDSIMLLGGGTVAMVSRRSGDLHTGSLERIGELAKASGTPVMRLGTGGKAVVDYQGTVWGYRPSDGTVLSFTRSDRRAASVCSLSGGERLAVSAFTVVDGVPVVLSGNRLVFPGGETTIDDSGRMLLQSTPTDDRQSGWVAIALPGKLALISLRTQSPEPVLLDSLGSGAPAQPVSAGGCVHAAFAQHTDNAIQACSPSAEHADFISLASVTPSSELVFRANHRHVVLNDVANGTIWNPQRSPETIALQWNALQPDRDQQREDSSTALEAKHSVTPDCDSSSSSTGHIRAVDDEFGIRPSSRMTLDVLRNDESTGCSALRIDRIGAPTGGAVRITPVRHGRYLQVDASELPSGTIRFTYSVSDGHGQSASASVRLNVAEANRNQPPVQTDVPADIPVERGASYTASVLDSFTDPDGDPLTLVSAKPQNSGTRLSARADGRLTFDAGTVESGRIGVELTVSDGTAATTGIVFFAIHAADSLGAQIDPISQDAISAVPVTVDLSPYIHATGTHTPLLTDVTAPENTSTTANGSDMTVSFTAASPGTYHVPFTVRQGRQQSAGTIRFNVSPPATERSTPITTNDVVVLGANGTAILEPLSNDLDPMGGVLSLASASAPPDTTIRTTVVARNRVHLEARHPLDAPITITYTAVNAVGTSQGSIIVHPASTVSGPALIRAEDFTVPVRCGGTRTVDVLSHIRYDEDAGMTLEGRLNTTASFQGMVHASELSIRYQAPDRPGEYSAVYTVGNDYGETVSATVTFAVHQRDADSKKPPKPRDIQTRVAPGGTVRIPIALGGVDDADDVMLLGLGNETPARGRIVETGADYMIYEAYTDANGTDSFSYAVEDWSGRKSQATIRVGISAASSPSGVTARDDDVTVRPGSTLAVPVTANDLSHDGANLTLLRKLETHGRIDARVTGSAITFTAPEHEGTYYIIYTVRNQAGLEDTATLSVQVSRTARIRPPQAYDHRIAAHTTLGKRKVTVNIADRIANPSGPFSELSVHVDDAARRQAHGSVQGTVITLELAQEAYTIPYTVTNTVHGLGSTAFIHVPAYGAFPPTLRPDAPELTVPSGKTITFALADYVRVGAGKTAYADSREPIATAKGGDGIALDGGKTIRFTAPNDYAGPASIALTATDADPRSGKPGASATIMVPVTVTGGRQSLPTFPTTTIDMAPGDTDRLIDLHALTISTSHRESSERFTYSGGLTSQAIQATVSNTGQLRIRIADEASPGATVSIPIRIHAGTDTVEAGLSVRIVASSRPLARIAERTIRLHAGATQHVNILADAYNPFPGTPLTVTQCTGIDTGTATGESVTIRCDESGDIAVRAINGSGSYDVAVTVADATRAKDRMVTGILHVATTDVPDAPSLSIMRAQSQDGAVTLVWNPGRNNGAEILEYEVHATGHNTVSCGTDTVCTIDGLSNGRQYTFTVRARNDIGWSAYSNTVTATPDAPPGTPLRLHATGGRNALHVTWQPPSGSGTAFSAPTSYTVTLTGSDGSRHEQQIEADALQASFQISDAMLSASLSFTVGVRAANAVGSGNQAGLTVNAGEVYGIPDRPVITMRQDASEPNIIRGSIALGEMRGNSCTSITVNGHALSREPTCTSTSFAFDIADSEFFSQLSINATVETNHGLQMRSESASVTPVTPIGRAEFANADGSDAVCTMRWRITGKADSVMAQLHGMTSSRKTGVLEYTPAPWTPCETGTVTALLNGESGATMIGPADLSMNKPAANITPPTSIRWDGRNHIIVRGGRIDTYGQPATIRLLINAVPFVWEPSVTQRIDVSSLPDAASYRWTVHVTANGGDHRLDAVHESTGNLVEGARAVIPSSMPAMLRSRRDTNSGHAIAPSNNHYSGDAYELRTYSR</sequence>
<gene>
    <name evidence="6" type="ORF">BIFANG_03409</name>
</gene>
<keyword evidence="4" id="KW-0812">Transmembrane</keyword>
<dbReference type="STRING" id="1683.Bang102_000210"/>
<dbReference type="PANTHER" id="PTHR24099:SF11">
    <property type="entry name" value="FIBRONECTIN TYPE III DOMAIN-CONTAINING 3BA-RELATED"/>
    <property type="match status" value="1"/>
</dbReference>
<evidence type="ECO:0000259" key="5">
    <source>
        <dbReference type="PROSITE" id="PS50853"/>
    </source>
</evidence>
<keyword evidence="1" id="KW-0326">Glycosidase</keyword>
<evidence type="ECO:0000256" key="1">
    <source>
        <dbReference type="ARBA" id="ARBA00023295"/>
    </source>
</evidence>
<proteinExistence type="predicted"/>
<dbReference type="GO" id="GO:0000272">
    <property type="term" value="P:polysaccharide catabolic process"/>
    <property type="evidence" value="ECO:0007669"/>
    <property type="project" value="UniProtKB-KW"/>
</dbReference>
<evidence type="ECO:0000313" key="6">
    <source>
        <dbReference type="EMBL" id="EEP20835.1"/>
    </source>
</evidence>
<dbReference type="PROSITE" id="PS50853">
    <property type="entry name" value="FN3"/>
    <property type="match status" value="2"/>
</dbReference>
<dbReference type="Gene3D" id="2.60.40.10">
    <property type="entry name" value="Immunoglobulins"/>
    <property type="match status" value="2"/>
</dbReference>
<keyword evidence="4" id="KW-1133">Transmembrane helix</keyword>
<dbReference type="CDD" id="cd00063">
    <property type="entry name" value="FN3"/>
    <property type="match status" value="2"/>
</dbReference>
<dbReference type="Pfam" id="PF00041">
    <property type="entry name" value="fn3"/>
    <property type="match status" value="1"/>
</dbReference>
<dbReference type="Pfam" id="PF17963">
    <property type="entry name" value="Big_9"/>
    <property type="match status" value="4"/>
</dbReference>
<organism evidence="6 7">
    <name type="scientific">Bifidobacterium angulatum DSM 20098 = JCM 7096</name>
    <dbReference type="NCBI Taxonomy" id="518635"/>
    <lineage>
        <taxon>Bacteria</taxon>
        <taxon>Bacillati</taxon>
        <taxon>Actinomycetota</taxon>
        <taxon>Actinomycetes</taxon>
        <taxon>Bifidobacteriales</taxon>
        <taxon>Bifidobacteriaceae</taxon>
        <taxon>Bifidobacterium</taxon>
    </lineage>
</organism>
<dbReference type="eggNOG" id="COG4733">
    <property type="taxonomic scope" value="Bacteria"/>
</dbReference>
<evidence type="ECO:0000313" key="7">
    <source>
        <dbReference type="Proteomes" id="UP000006408"/>
    </source>
</evidence>
<reference evidence="6" key="1">
    <citation type="submission" date="2009-04" db="EMBL/GenBank/DDBJ databases">
        <authorList>
            <person name="Weinstock G."/>
            <person name="Sodergren E."/>
            <person name="Clifton S."/>
            <person name="Fulton L."/>
            <person name="Fulton B."/>
            <person name="Courtney L."/>
            <person name="Fronick C."/>
            <person name="Harrison M."/>
            <person name="Strong C."/>
            <person name="Farmer C."/>
            <person name="Delahaunty K."/>
            <person name="Markovic C."/>
            <person name="Hall O."/>
            <person name="Minx P."/>
            <person name="Tomlinson C."/>
            <person name="Mitreva M."/>
            <person name="Nelson J."/>
            <person name="Hou S."/>
            <person name="Wollam A."/>
            <person name="Pepin K.H."/>
            <person name="Johnson M."/>
            <person name="Bhonagiri V."/>
            <person name="Nash W.E."/>
            <person name="Warren W."/>
            <person name="Chinwalla A."/>
            <person name="Mardis E.R."/>
            <person name="Wilson R.K."/>
        </authorList>
    </citation>
    <scope>NUCLEOTIDE SEQUENCE [LARGE SCALE GENOMIC DNA]</scope>
    <source>
        <strain evidence="6">DSM 20098</strain>
    </source>
</reference>
<feature type="compositionally biased region" description="Basic and acidic residues" evidence="3">
    <location>
        <begin position="363"/>
        <end position="382"/>
    </location>
</feature>
<dbReference type="InterPro" id="IPR013783">
    <property type="entry name" value="Ig-like_fold"/>
</dbReference>
<dbReference type="InterPro" id="IPR036116">
    <property type="entry name" value="FN3_sf"/>
</dbReference>
<dbReference type="GO" id="GO:0016798">
    <property type="term" value="F:hydrolase activity, acting on glycosyl bonds"/>
    <property type="evidence" value="ECO:0007669"/>
    <property type="project" value="UniProtKB-KW"/>
</dbReference>
<dbReference type="SMART" id="SM00060">
    <property type="entry name" value="FN3"/>
    <property type="match status" value="2"/>
</dbReference>
<keyword evidence="7" id="KW-1185">Reference proteome</keyword>
<dbReference type="InterPro" id="IPR003961">
    <property type="entry name" value="FN3_dom"/>
</dbReference>
<keyword evidence="2" id="KW-0624">Polysaccharide degradation</keyword>
<name>C4FGD9_9BIFI</name>
<dbReference type="Proteomes" id="UP000006408">
    <property type="component" value="Unassembled WGS sequence"/>
</dbReference>
<feature type="domain" description="Fibronectin type-III" evidence="5">
    <location>
        <begin position="1562"/>
        <end position="1664"/>
    </location>
</feature>
<dbReference type="InterPro" id="IPR050617">
    <property type="entry name" value="E3_ligase_FN3/SPRY"/>
</dbReference>
<dbReference type="PATRIC" id="fig|518635.7.peg.1260"/>
<keyword evidence="1" id="KW-0378">Hydrolase</keyword>